<dbReference type="EMBL" id="BMAT01012181">
    <property type="protein sequence ID" value="GFR87412.1"/>
    <property type="molecule type" value="Genomic_DNA"/>
</dbReference>
<comment type="caution">
    <text evidence="1">The sequence shown here is derived from an EMBL/GenBank/DDBJ whole genome shotgun (WGS) entry which is preliminary data.</text>
</comment>
<proteinExistence type="predicted"/>
<reference evidence="1 2" key="1">
    <citation type="journal article" date="2021" name="Elife">
        <title>Chloroplast acquisition without the gene transfer in kleptoplastic sea slugs, Plakobranchus ocellatus.</title>
        <authorList>
            <person name="Maeda T."/>
            <person name="Takahashi S."/>
            <person name="Yoshida T."/>
            <person name="Shimamura S."/>
            <person name="Takaki Y."/>
            <person name="Nagai Y."/>
            <person name="Toyoda A."/>
            <person name="Suzuki Y."/>
            <person name="Arimoto A."/>
            <person name="Ishii H."/>
            <person name="Satoh N."/>
            <person name="Nishiyama T."/>
            <person name="Hasebe M."/>
            <person name="Maruyama T."/>
            <person name="Minagawa J."/>
            <person name="Obokata J."/>
            <person name="Shigenobu S."/>
        </authorList>
    </citation>
    <scope>NUCLEOTIDE SEQUENCE [LARGE SCALE GENOMIC DNA]</scope>
</reference>
<evidence type="ECO:0000313" key="1">
    <source>
        <dbReference type="EMBL" id="GFR87412.1"/>
    </source>
</evidence>
<keyword evidence="2" id="KW-1185">Reference proteome</keyword>
<protein>
    <submittedName>
        <fullName evidence="1">Uncharacterized protein</fullName>
    </submittedName>
</protein>
<sequence length="87" mass="9208">MEIWTRGGLSGRGGKVSLPVCTEIKDKSAARGRPPLHVWLLSPGPGVNTGGKHLGTAHKTALKTCLHTRGESTSSTYHLHPADTDVN</sequence>
<name>A0AAV4GNU6_9GAST</name>
<organism evidence="1 2">
    <name type="scientific">Elysia marginata</name>
    <dbReference type="NCBI Taxonomy" id="1093978"/>
    <lineage>
        <taxon>Eukaryota</taxon>
        <taxon>Metazoa</taxon>
        <taxon>Spiralia</taxon>
        <taxon>Lophotrochozoa</taxon>
        <taxon>Mollusca</taxon>
        <taxon>Gastropoda</taxon>
        <taxon>Heterobranchia</taxon>
        <taxon>Euthyneura</taxon>
        <taxon>Panpulmonata</taxon>
        <taxon>Sacoglossa</taxon>
        <taxon>Placobranchoidea</taxon>
        <taxon>Plakobranchidae</taxon>
        <taxon>Elysia</taxon>
    </lineage>
</organism>
<dbReference type="AlphaFoldDB" id="A0AAV4GNU6"/>
<evidence type="ECO:0000313" key="2">
    <source>
        <dbReference type="Proteomes" id="UP000762676"/>
    </source>
</evidence>
<accession>A0AAV4GNU6</accession>
<dbReference type="Proteomes" id="UP000762676">
    <property type="component" value="Unassembled WGS sequence"/>
</dbReference>
<gene>
    <name evidence="1" type="ORF">ElyMa_006075200</name>
</gene>